<evidence type="ECO:0000313" key="2">
    <source>
        <dbReference type="EMBL" id="TWI52453.1"/>
    </source>
</evidence>
<dbReference type="AlphaFoldDB" id="A0A562Q6U9"/>
<feature type="region of interest" description="Disordered" evidence="1">
    <location>
        <begin position="1"/>
        <end position="30"/>
    </location>
</feature>
<evidence type="ECO:0000256" key="1">
    <source>
        <dbReference type="SAM" id="MobiDB-lite"/>
    </source>
</evidence>
<accession>A0A562Q6U9</accession>
<organism evidence="2 3">
    <name type="scientific">Pseudomonas duriflava</name>
    <dbReference type="NCBI Taxonomy" id="459528"/>
    <lineage>
        <taxon>Bacteria</taxon>
        <taxon>Pseudomonadati</taxon>
        <taxon>Pseudomonadota</taxon>
        <taxon>Gammaproteobacteria</taxon>
        <taxon>Pseudomonadales</taxon>
        <taxon>Pseudomonadaceae</taxon>
        <taxon>Pseudomonas</taxon>
    </lineage>
</organism>
<comment type="caution">
    <text evidence="2">The sequence shown here is derived from an EMBL/GenBank/DDBJ whole genome shotgun (WGS) entry which is preliminary data.</text>
</comment>
<name>A0A562Q6U9_9PSED</name>
<proteinExistence type="predicted"/>
<keyword evidence="3" id="KW-1185">Reference proteome</keyword>
<gene>
    <name evidence="2" type="ORF">IQ22_03598</name>
</gene>
<dbReference type="Proteomes" id="UP000316905">
    <property type="component" value="Unassembled WGS sequence"/>
</dbReference>
<evidence type="ECO:0000313" key="3">
    <source>
        <dbReference type="Proteomes" id="UP000316905"/>
    </source>
</evidence>
<dbReference type="EMBL" id="VLKY01000012">
    <property type="protein sequence ID" value="TWI52453.1"/>
    <property type="molecule type" value="Genomic_DNA"/>
</dbReference>
<protein>
    <submittedName>
        <fullName evidence="2">Uncharacterized protein</fullName>
    </submittedName>
</protein>
<reference evidence="2 3" key="1">
    <citation type="journal article" date="2015" name="Stand. Genomic Sci.">
        <title>Genomic Encyclopedia of Bacterial and Archaeal Type Strains, Phase III: the genomes of soil and plant-associated and newly described type strains.</title>
        <authorList>
            <person name="Whitman W.B."/>
            <person name="Woyke T."/>
            <person name="Klenk H.P."/>
            <person name="Zhou Y."/>
            <person name="Lilburn T.G."/>
            <person name="Beck B.J."/>
            <person name="De Vos P."/>
            <person name="Vandamme P."/>
            <person name="Eisen J.A."/>
            <person name="Garrity G."/>
            <person name="Hugenholtz P."/>
            <person name="Kyrpides N.C."/>
        </authorList>
    </citation>
    <scope>NUCLEOTIDE SEQUENCE [LARGE SCALE GENOMIC DNA]</scope>
    <source>
        <strain evidence="2 3">CGMCC 1.6858</strain>
    </source>
</reference>
<sequence length="30" mass="3349">MSFQSPELSGKGGQIWSRGPKRTQPRVVSF</sequence>